<protein>
    <submittedName>
        <fullName evidence="1">Uncharacterized protein</fullName>
    </submittedName>
</protein>
<organism evidence="1 2">
    <name type="scientific">Caerostris extrusa</name>
    <name type="common">Bark spider</name>
    <name type="synonym">Caerostris bankana</name>
    <dbReference type="NCBI Taxonomy" id="172846"/>
    <lineage>
        <taxon>Eukaryota</taxon>
        <taxon>Metazoa</taxon>
        <taxon>Ecdysozoa</taxon>
        <taxon>Arthropoda</taxon>
        <taxon>Chelicerata</taxon>
        <taxon>Arachnida</taxon>
        <taxon>Araneae</taxon>
        <taxon>Araneomorphae</taxon>
        <taxon>Entelegynae</taxon>
        <taxon>Araneoidea</taxon>
        <taxon>Araneidae</taxon>
        <taxon>Caerostris</taxon>
    </lineage>
</organism>
<proteinExistence type="predicted"/>
<dbReference type="AlphaFoldDB" id="A0AAV4WE55"/>
<dbReference type="Proteomes" id="UP001054945">
    <property type="component" value="Unassembled WGS sequence"/>
</dbReference>
<dbReference type="EMBL" id="BPLR01015965">
    <property type="protein sequence ID" value="GIY80104.1"/>
    <property type="molecule type" value="Genomic_DNA"/>
</dbReference>
<comment type="caution">
    <text evidence="1">The sequence shown here is derived from an EMBL/GenBank/DDBJ whole genome shotgun (WGS) entry which is preliminary data.</text>
</comment>
<accession>A0AAV4WE55</accession>
<evidence type="ECO:0000313" key="2">
    <source>
        <dbReference type="Proteomes" id="UP001054945"/>
    </source>
</evidence>
<sequence>MQKLPEALKMPFVQSLMPAPSKWKTVDVHLKPPNSPIKPPSLHPGVTFIQKDGNCSETPGLTFDCPLTGFGFFFYWPSRTSNKLRAMLLPRKCGSLGIGGILILSRCRRTVINFNWRCCFQGNWDSNVTGY</sequence>
<evidence type="ECO:0000313" key="1">
    <source>
        <dbReference type="EMBL" id="GIY80104.1"/>
    </source>
</evidence>
<keyword evidence="2" id="KW-1185">Reference proteome</keyword>
<gene>
    <name evidence="1" type="ORF">CEXT_37571</name>
</gene>
<name>A0AAV4WE55_CAEEX</name>
<reference evidence="1 2" key="1">
    <citation type="submission" date="2021-06" db="EMBL/GenBank/DDBJ databases">
        <title>Caerostris extrusa draft genome.</title>
        <authorList>
            <person name="Kono N."/>
            <person name="Arakawa K."/>
        </authorList>
    </citation>
    <scope>NUCLEOTIDE SEQUENCE [LARGE SCALE GENOMIC DNA]</scope>
</reference>